<dbReference type="GO" id="GO:0006488">
    <property type="term" value="P:dolichol-linked oligosaccharide biosynthetic process"/>
    <property type="evidence" value="ECO:0007669"/>
    <property type="project" value="UniProtKB-UniRule"/>
</dbReference>
<name>A0A899FUB2_9ASCO</name>
<evidence type="ECO:0000256" key="12">
    <source>
        <dbReference type="ARBA" id="ARBA00044727"/>
    </source>
</evidence>
<keyword evidence="8 14" id="KW-0812">Transmembrane</keyword>
<dbReference type="UniPathway" id="UPA00378"/>
<dbReference type="Pfam" id="PF04922">
    <property type="entry name" value="DIE2_ALG10"/>
    <property type="match status" value="1"/>
</dbReference>
<evidence type="ECO:0000256" key="4">
    <source>
        <dbReference type="ARBA" id="ARBA00011967"/>
    </source>
</evidence>
<evidence type="ECO:0000256" key="8">
    <source>
        <dbReference type="ARBA" id="ARBA00022692"/>
    </source>
</evidence>
<evidence type="ECO:0000313" key="16">
    <source>
        <dbReference type="Proteomes" id="UP000663699"/>
    </source>
</evidence>
<evidence type="ECO:0000256" key="14">
    <source>
        <dbReference type="PIRNR" id="PIRNR028810"/>
    </source>
</evidence>
<evidence type="ECO:0000256" key="3">
    <source>
        <dbReference type="ARBA" id="ARBA00010600"/>
    </source>
</evidence>
<comment type="pathway">
    <text evidence="2">Protein modification; protein glycosylation.</text>
</comment>
<reference evidence="15" key="1">
    <citation type="submission" date="2020-06" db="EMBL/GenBank/DDBJ databases">
        <title>Genomes of multiple members of Pneumocystis genus reveal paths to human pathogen Pneumocystis jirovecii.</title>
        <authorList>
            <person name="Cisse O.H."/>
            <person name="Ma L."/>
            <person name="Dekker J."/>
            <person name="Khil P."/>
            <person name="Jo J."/>
            <person name="Brenchley J."/>
            <person name="Blair R."/>
            <person name="Pahar B."/>
            <person name="Chabe M."/>
            <person name="Van Rompay K.A."/>
            <person name="Keesler R."/>
            <person name="Sukura A."/>
            <person name="Hirsch V."/>
            <person name="Kutty G."/>
            <person name="Liu Y."/>
            <person name="Peng L."/>
            <person name="Chen J."/>
            <person name="Song J."/>
            <person name="Weissenbacher-Lang C."/>
            <person name="Xu J."/>
            <person name="Upham N.S."/>
            <person name="Stajich J.E."/>
            <person name="Cuomo C.A."/>
            <person name="Cushion M.T."/>
            <person name="Kovacs J.A."/>
        </authorList>
    </citation>
    <scope>NUCLEOTIDE SEQUENCE</scope>
    <source>
        <strain evidence="15">2A</strain>
    </source>
</reference>
<dbReference type="GO" id="GO:0106073">
    <property type="term" value="F:dolichyl pyrophosphate Glc2Man9GlcNAc2 alpha-1,2-glucosyltransferase activity"/>
    <property type="evidence" value="ECO:0007669"/>
    <property type="project" value="UniProtKB-UniRule"/>
</dbReference>
<feature type="transmembrane region" description="Helical" evidence="14">
    <location>
        <begin position="395"/>
        <end position="424"/>
    </location>
</feature>
<sequence>MLLKNLALHIEILRYQYAFGVQKHLSQPYMDEIFHAGQMQEYCLGRYLEWNNKITTPPGMYLFCLIIHIVYGSRYWIHLAILWVLPDIINKCDLSAFRLLNTVTGSLCGMCFAQVISCFWQNQSLELSQAEGMILAQFPLLYFLSLLYYTDVLSTFLVFLSLFLTLRKHHRTSAIVSLFSLTIRQTNIIWALFLVGISIFPLNGSIRSGDQQLVYDVPAHDASFFDYVYFIKSLYRFLFQQYKQIIQVIWPYIIVVLSFGAFLIYNRGIVLGDKTNHTVSIHLPQLFYFSVFTAFWGSPHLLTNGTIVHFFKWSLGSKWACFRTCIIIMIMELIIHYNTKEHPFLMSDNRHYTFYIWRRLIKVHPLAKYMAAPFYYASIWVVLNKLMFYHKISYILLFTIATTLVLGFTSLLEFRYFIIPYLLWRFSIQSSHELRLYAEAFLFLYINYITTNTFLYKPFTWQSEPGSLQRFMW</sequence>
<feature type="transmembrane region" description="Helical" evidence="14">
    <location>
        <begin position="60"/>
        <end position="85"/>
    </location>
</feature>
<feature type="transmembrane region" description="Helical" evidence="14">
    <location>
        <begin position="436"/>
        <end position="456"/>
    </location>
</feature>
<dbReference type="EC" id="2.4.1.256" evidence="4 14"/>
<dbReference type="AlphaFoldDB" id="A0A899FUB2"/>
<evidence type="ECO:0000256" key="11">
    <source>
        <dbReference type="ARBA" id="ARBA00023136"/>
    </source>
</evidence>
<feature type="transmembrane region" description="Helical" evidence="14">
    <location>
        <begin position="317"/>
        <end position="337"/>
    </location>
</feature>
<dbReference type="EMBL" id="CP054537">
    <property type="protein sequence ID" value="QSL65371.1"/>
    <property type="molecule type" value="Genomic_DNA"/>
</dbReference>
<dbReference type="Proteomes" id="UP000663699">
    <property type="component" value="Chromosome 6"/>
</dbReference>
<proteinExistence type="inferred from homology"/>
<keyword evidence="9" id="KW-0256">Endoplasmic reticulum</keyword>
<evidence type="ECO:0000256" key="9">
    <source>
        <dbReference type="ARBA" id="ARBA00022824"/>
    </source>
</evidence>
<feature type="transmembrane region" description="Helical" evidence="14">
    <location>
        <begin position="286"/>
        <end position="311"/>
    </location>
</feature>
<dbReference type="PANTHER" id="PTHR12989">
    <property type="entry name" value="ALPHA-1,2-GLUCOSYLTRANSFERASE ALG10"/>
    <property type="match status" value="1"/>
</dbReference>
<evidence type="ECO:0000313" key="15">
    <source>
        <dbReference type="EMBL" id="QSL65371.1"/>
    </source>
</evidence>
<comment type="similarity">
    <text evidence="3 14">Belongs to the ALG10 glucosyltransferase family.</text>
</comment>
<evidence type="ECO:0000256" key="1">
    <source>
        <dbReference type="ARBA" id="ARBA00004477"/>
    </source>
</evidence>
<organism evidence="15 16">
    <name type="scientific">Pneumocystis wakefieldiae</name>
    <dbReference type="NCBI Taxonomy" id="38082"/>
    <lineage>
        <taxon>Eukaryota</taxon>
        <taxon>Fungi</taxon>
        <taxon>Dikarya</taxon>
        <taxon>Ascomycota</taxon>
        <taxon>Taphrinomycotina</taxon>
        <taxon>Pneumocystomycetes</taxon>
        <taxon>Pneumocystaceae</taxon>
        <taxon>Pneumocystis</taxon>
    </lineage>
</organism>
<accession>A0A899FUB2</accession>
<dbReference type="OrthoDB" id="4769at2759"/>
<gene>
    <name evidence="15" type="ORF">MERGE_002681</name>
</gene>
<comment type="caution">
    <text evidence="14">Lacks conserved residue(s) required for the propagation of feature annotation.</text>
</comment>
<keyword evidence="16" id="KW-1185">Reference proteome</keyword>
<evidence type="ECO:0000256" key="5">
    <source>
        <dbReference type="ARBA" id="ARBA00018512"/>
    </source>
</evidence>
<comment type="catalytic activity">
    <reaction evidence="13">
        <text>an alpha-D-Glc-(1-&gt;3)-alpha-D-Glc-(1-&gt;3)-alpha-D-Man-(1-&gt;2)-alpha-D-Man-(1-&gt;2)-alpha-D-Man-(1-&gt;3)-[alpha-D-Man-(1-&gt;2)-alpha-D-Man-(1-&gt;3)-[alpha-D-Man-(1-&gt;2)-alpha-D-Man-(1-&gt;6)]-alpha-D-Man-(1-&gt;6)]-beta-D-Man-(1-&gt;4)-beta-D-GlcNAc-(1-&gt;4)-alpha-D-GlcNAc-diphospho-di-trans,poly-cis-dolichol + a di-trans,poly-cis-dolichyl beta-D-glucosyl phosphate = a alpha-D-Glc-(1-&gt;2)-alpha-D-Glc-(1-&gt;3)-alpha-D-Glc-(1-&gt;3)-alpha-D-Man-(1-&gt;2)-alpha-D-Man-(1-&gt;2)-alpha-D-Man-(1-&gt;3)-[alpha-D-Man-(1-&gt;2)-alpha-D-Man-(1-&gt;3)-[alpha-D-Man-(1-&gt;2)-alpha-D-Man-(1-&gt;6)]-alpha-D-Man-(1-&gt;6)]-beta-D-Man-(1-&gt;4)-beta-D-GlcNAc-(1-&gt;4)-alpha-D-GlcNAc-diphospho-di-trans,poly-cis-dolichol + a di-trans,poly-cis-dolichyl phosphate + H(+)</text>
        <dbReference type="Rhea" id="RHEA:29543"/>
        <dbReference type="Rhea" id="RHEA-COMP:19498"/>
        <dbReference type="Rhea" id="RHEA-COMP:19502"/>
        <dbReference type="Rhea" id="RHEA-COMP:19512"/>
        <dbReference type="Rhea" id="RHEA-COMP:19522"/>
        <dbReference type="ChEBI" id="CHEBI:15378"/>
        <dbReference type="ChEBI" id="CHEBI:57525"/>
        <dbReference type="ChEBI" id="CHEBI:57683"/>
        <dbReference type="ChEBI" id="CHEBI:132522"/>
        <dbReference type="ChEBI" id="CHEBI:132523"/>
        <dbReference type="EC" id="2.4.1.256"/>
    </reaction>
    <physiologicalReaction direction="left-to-right" evidence="13">
        <dbReference type="Rhea" id="RHEA:29544"/>
    </physiologicalReaction>
</comment>
<keyword evidence="10 14" id="KW-1133">Transmembrane helix</keyword>
<evidence type="ECO:0000256" key="13">
    <source>
        <dbReference type="ARBA" id="ARBA00048064"/>
    </source>
</evidence>
<keyword evidence="6 14" id="KW-0328">Glycosyltransferase</keyword>
<dbReference type="InterPro" id="IPR016900">
    <property type="entry name" value="Alg10"/>
</dbReference>
<feature type="transmembrane region" description="Helical" evidence="14">
    <location>
        <begin position="97"/>
        <end position="120"/>
    </location>
</feature>
<keyword evidence="11 14" id="KW-0472">Membrane</keyword>
<evidence type="ECO:0000256" key="10">
    <source>
        <dbReference type="ARBA" id="ARBA00022989"/>
    </source>
</evidence>
<keyword evidence="7" id="KW-0808">Transferase</keyword>
<feature type="transmembrane region" description="Helical" evidence="14">
    <location>
        <begin position="245"/>
        <end position="265"/>
    </location>
</feature>
<comment type="subcellular location">
    <subcellularLocation>
        <location evidence="1">Endoplasmic reticulum membrane</location>
        <topology evidence="1">Multi-pass membrane protein</topology>
    </subcellularLocation>
</comment>
<dbReference type="GO" id="GO:0005789">
    <property type="term" value="C:endoplasmic reticulum membrane"/>
    <property type="evidence" value="ECO:0007669"/>
    <property type="project" value="UniProtKB-SubCell"/>
</dbReference>
<feature type="transmembrane region" description="Helical" evidence="14">
    <location>
        <begin position="187"/>
        <end position="206"/>
    </location>
</feature>
<protein>
    <recommendedName>
        <fullName evidence="5 14">Dol-P-Glc:Glc(2)Man(9)GlcNAc(2)-PP-Dol alpha-1,2-glucosyltransferase</fullName>
        <ecNumber evidence="4 14">2.4.1.256</ecNumber>
    </recommendedName>
</protein>
<evidence type="ECO:0000256" key="7">
    <source>
        <dbReference type="ARBA" id="ARBA00022679"/>
    </source>
</evidence>
<evidence type="ECO:0000256" key="2">
    <source>
        <dbReference type="ARBA" id="ARBA00004922"/>
    </source>
</evidence>
<evidence type="ECO:0000256" key="6">
    <source>
        <dbReference type="ARBA" id="ARBA00022676"/>
    </source>
</evidence>
<dbReference type="PIRSF" id="PIRSF028810">
    <property type="entry name" value="Alpha1_2_glucosyltferase_Alg10"/>
    <property type="match status" value="1"/>
</dbReference>
<feature type="transmembrane region" description="Helical" evidence="14">
    <location>
        <begin position="140"/>
        <end position="166"/>
    </location>
</feature>
<comment type="function">
    <text evidence="12">Dol-P-Glc:Glc(2)Man(9)GlcNAc(2)-PP-Dol alpha-1,2-glucosyltransferase that operates in the biosynthetic pathway of dolichol-linked oligosaccharides, the glycan precursors employed in protein asparagine (N)-glycosylation. The assembly of dolichol-linked oligosaccharides begins on the cytosolic side of the endoplasmic reticulum membrane and finishes in its lumen. The sequential addition of sugars to dolichol pyrophosphate produces dolichol-linked oligosaccharides containing fourteen sugars, including two GlcNAcs, nine mannoses and three glucoses. Once assembled, the oligosaccharide is transferred from the lipid to nascent proteins by oligosaccharyltransferases. In the lumen of the endoplasmic reticulum, adds the third and last glucose residue from dolichyl phosphate glucose (Dol-P-Glc) onto the lipid-linked oligosaccharide intermediate Glc(2)Man(9)GlcNAc(2)-PP-Dol to produce Glc(3)Man(9)GlcNAc(2)-PP-Dol.</text>
</comment>
<feature type="transmembrane region" description="Helical" evidence="14">
    <location>
        <begin position="366"/>
        <end position="383"/>
    </location>
</feature>
<dbReference type="PANTHER" id="PTHR12989:SF10">
    <property type="entry name" value="DOL-P-GLC:GLC(2)MAN(9)GLCNAC(2)-PP-DOL ALPHA-1,2-GLUCOSYLTRANSFERASE-RELATED"/>
    <property type="match status" value="1"/>
</dbReference>